<keyword evidence="5" id="KW-1185">Reference proteome</keyword>
<dbReference type="GO" id="GO:0043856">
    <property type="term" value="F:anti-sigma factor antagonist activity"/>
    <property type="evidence" value="ECO:0007669"/>
    <property type="project" value="InterPro"/>
</dbReference>
<proteinExistence type="inferred from homology"/>
<dbReference type="InterPro" id="IPR036513">
    <property type="entry name" value="STAS_dom_sf"/>
</dbReference>
<dbReference type="Proteomes" id="UP000006048">
    <property type="component" value="Chromosome"/>
</dbReference>
<organism evidence="4 5">
    <name type="scientific">Turneriella parva (strain ATCC BAA-1111 / DSM 21527 / NCTC 11395 / H)</name>
    <name type="common">Leptospira parva</name>
    <dbReference type="NCBI Taxonomy" id="869212"/>
    <lineage>
        <taxon>Bacteria</taxon>
        <taxon>Pseudomonadati</taxon>
        <taxon>Spirochaetota</taxon>
        <taxon>Spirochaetia</taxon>
        <taxon>Leptospirales</taxon>
        <taxon>Leptospiraceae</taxon>
        <taxon>Turneriella</taxon>
    </lineage>
</organism>
<dbReference type="InterPro" id="IPR002645">
    <property type="entry name" value="STAS_dom"/>
</dbReference>
<dbReference type="RefSeq" id="WP_014803770.1">
    <property type="nucleotide sequence ID" value="NC_018020.1"/>
</dbReference>
<dbReference type="PANTHER" id="PTHR33495:SF2">
    <property type="entry name" value="ANTI-SIGMA FACTOR ANTAGONIST TM_1081-RELATED"/>
    <property type="match status" value="1"/>
</dbReference>
<dbReference type="InterPro" id="IPR003658">
    <property type="entry name" value="Anti-sigma_ant"/>
</dbReference>
<dbReference type="EMBL" id="CP002959">
    <property type="protein sequence ID" value="AFM13265.1"/>
    <property type="molecule type" value="Genomic_DNA"/>
</dbReference>
<dbReference type="CDD" id="cd07043">
    <property type="entry name" value="STAS_anti-anti-sigma_factors"/>
    <property type="match status" value="1"/>
</dbReference>
<dbReference type="PANTHER" id="PTHR33495">
    <property type="entry name" value="ANTI-SIGMA FACTOR ANTAGONIST TM_1081-RELATED-RELATED"/>
    <property type="match status" value="1"/>
</dbReference>
<dbReference type="KEGG" id="tpx:Turpa_2625"/>
<dbReference type="Gene3D" id="3.30.750.24">
    <property type="entry name" value="STAS domain"/>
    <property type="match status" value="1"/>
</dbReference>
<accession>I4B7K8</accession>
<dbReference type="HOGENOM" id="CLU_115403_6_4_12"/>
<dbReference type="SUPFAM" id="SSF52091">
    <property type="entry name" value="SpoIIaa-like"/>
    <property type="match status" value="1"/>
</dbReference>
<sequence length="108" mass="11941">MEPTTDRPVAILAFSGAIRPHDVYELEDNLASLGNKGTYKVIADLSRVEHLSSSALGVLARFSELCRAHHGELRLVVTEPGVLNLLQVTMLDKVFEIYASLEEAEEDF</sequence>
<name>I4B7K8_TURPD</name>
<dbReference type="Pfam" id="PF01740">
    <property type="entry name" value="STAS"/>
    <property type="match status" value="1"/>
</dbReference>
<dbReference type="STRING" id="869212.Turpa_2625"/>
<evidence type="ECO:0000313" key="4">
    <source>
        <dbReference type="EMBL" id="AFM13265.1"/>
    </source>
</evidence>
<dbReference type="PROSITE" id="PS50801">
    <property type="entry name" value="STAS"/>
    <property type="match status" value="1"/>
</dbReference>
<reference evidence="4 5" key="1">
    <citation type="submission" date="2012-06" db="EMBL/GenBank/DDBJ databases">
        <title>The complete chromosome of genome of Turneriella parva DSM 21527.</title>
        <authorList>
            <consortium name="US DOE Joint Genome Institute (JGI-PGF)"/>
            <person name="Lucas S."/>
            <person name="Han J."/>
            <person name="Lapidus A."/>
            <person name="Bruce D."/>
            <person name="Goodwin L."/>
            <person name="Pitluck S."/>
            <person name="Peters L."/>
            <person name="Kyrpides N."/>
            <person name="Mavromatis K."/>
            <person name="Ivanova N."/>
            <person name="Mikhailova N."/>
            <person name="Chertkov O."/>
            <person name="Detter J.C."/>
            <person name="Tapia R."/>
            <person name="Han C."/>
            <person name="Land M."/>
            <person name="Hauser L."/>
            <person name="Markowitz V."/>
            <person name="Cheng J.-F."/>
            <person name="Hugenholtz P."/>
            <person name="Woyke T."/>
            <person name="Wu D."/>
            <person name="Gronow S."/>
            <person name="Wellnitz S."/>
            <person name="Brambilla E."/>
            <person name="Klenk H.-P."/>
            <person name="Eisen J.A."/>
        </authorList>
    </citation>
    <scope>NUCLEOTIDE SEQUENCE [LARGE SCALE GENOMIC DNA]</scope>
    <source>
        <strain evidence="5">ATCC BAA-1111 / DSM 21527 / NCTC 11395 / H</strain>
    </source>
</reference>
<evidence type="ECO:0000313" key="5">
    <source>
        <dbReference type="Proteomes" id="UP000006048"/>
    </source>
</evidence>
<dbReference type="NCBIfam" id="TIGR00377">
    <property type="entry name" value="ant_ant_sig"/>
    <property type="match status" value="1"/>
</dbReference>
<protein>
    <recommendedName>
        <fullName evidence="2">Anti-sigma factor antagonist</fullName>
    </recommendedName>
</protein>
<gene>
    <name evidence="4" type="ordered locus">Turpa_2625</name>
</gene>
<evidence type="ECO:0000256" key="1">
    <source>
        <dbReference type="ARBA" id="ARBA00009013"/>
    </source>
</evidence>
<feature type="domain" description="STAS" evidence="3">
    <location>
        <begin position="1"/>
        <end position="108"/>
    </location>
</feature>
<comment type="similarity">
    <text evidence="1 2">Belongs to the anti-sigma-factor antagonist family.</text>
</comment>
<dbReference type="OrthoDB" id="337909at2"/>
<dbReference type="AlphaFoldDB" id="I4B7K8"/>
<evidence type="ECO:0000256" key="2">
    <source>
        <dbReference type="RuleBase" id="RU003749"/>
    </source>
</evidence>
<evidence type="ECO:0000259" key="3">
    <source>
        <dbReference type="PROSITE" id="PS50801"/>
    </source>
</evidence>